<keyword evidence="2" id="KW-0808">Transferase</keyword>
<proteinExistence type="predicted"/>
<evidence type="ECO:0000313" key="3">
    <source>
        <dbReference type="Proteomes" id="UP000239589"/>
    </source>
</evidence>
<dbReference type="GO" id="GO:0047343">
    <property type="term" value="F:glucose-1-phosphate cytidylyltransferase activity"/>
    <property type="evidence" value="ECO:0007669"/>
    <property type="project" value="InterPro"/>
</dbReference>
<sequence length="257" mass="29347">MKAVILAGGLGTRLSEETSIRPKPMVEVGGKPILWHIMKIYSAHGINDFIICCGYKGYIIKEYFANYFLHMSDVTFDMRFNQMNVHSGYAEPWRVTLVNTGDNTMTGGRLKQVREHIGNETFCFTYGDGLSNVNITELIKFHKQQNTLATLSAVQPAGRFGAISLGYEQTKITSFKEKPEGDGAWINGGYFVLEPQVIDFITDSLTVWEKEPLEKLADLEELSAYKHDGFWQPMDTLRDKNYLEELWQRGKAPWQVW</sequence>
<accession>A0A2S6CTT0</accession>
<keyword evidence="3" id="KW-1185">Reference proteome</keyword>
<dbReference type="InterPro" id="IPR046981">
    <property type="entry name" value="G1P_cyt_trans"/>
</dbReference>
<protein>
    <submittedName>
        <fullName evidence="2">Glucose-1-phosphate cytidylyltransferase</fullName>
    </submittedName>
</protein>
<feature type="domain" description="Nucleotidyl transferase" evidence="1">
    <location>
        <begin position="2"/>
        <end position="210"/>
    </location>
</feature>
<organism evidence="2 3">
    <name type="scientific">Cuspidothrix issatschenkoi CHARLIE-1</name>
    <dbReference type="NCBI Taxonomy" id="2052836"/>
    <lineage>
        <taxon>Bacteria</taxon>
        <taxon>Bacillati</taxon>
        <taxon>Cyanobacteriota</taxon>
        <taxon>Cyanophyceae</taxon>
        <taxon>Nostocales</taxon>
        <taxon>Aphanizomenonaceae</taxon>
        <taxon>Cuspidothrix</taxon>
    </lineage>
</organism>
<dbReference type="InterPro" id="IPR013446">
    <property type="entry name" value="G1P_cyt_trans-like"/>
</dbReference>
<dbReference type="PANTHER" id="PTHR47183:SF1">
    <property type="entry name" value="GLUCOSE-1-PHOSPHATE CYTIDYLYLTRANSFERASE"/>
    <property type="match status" value="1"/>
</dbReference>
<dbReference type="CDD" id="cd02524">
    <property type="entry name" value="G1P_cytidylyltransferase"/>
    <property type="match status" value="1"/>
</dbReference>
<dbReference type="InterPro" id="IPR029044">
    <property type="entry name" value="Nucleotide-diphossugar_trans"/>
</dbReference>
<keyword evidence="2" id="KW-0548">Nucleotidyltransferase</keyword>
<reference evidence="2 3" key="1">
    <citation type="submission" date="2018-02" db="EMBL/GenBank/DDBJ databases">
        <title>Discovery of a pederin family compound in a non-symbiotic bloom-forming cyanobacterium.</title>
        <authorList>
            <person name="Kust A."/>
            <person name="Mares J."/>
            <person name="Jokela J."/>
            <person name="Urajova P."/>
            <person name="Hajek J."/>
            <person name="Saurav K."/>
            <person name="Voracova K."/>
            <person name="Fewer D.P."/>
            <person name="Haapaniemi E."/>
            <person name="Permi P."/>
            <person name="Rehakova K."/>
            <person name="Sivonen K."/>
            <person name="Hrouzek P."/>
        </authorList>
    </citation>
    <scope>NUCLEOTIDE SEQUENCE [LARGE SCALE GENOMIC DNA]</scope>
    <source>
        <strain evidence="2 3">CHARLIE-1</strain>
    </source>
</reference>
<dbReference type="RefSeq" id="WP_104387979.1">
    <property type="nucleotide sequence ID" value="NZ_PGEM01000078.1"/>
</dbReference>
<dbReference type="Gene3D" id="3.90.550.10">
    <property type="entry name" value="Spore Coat Polysaccharide Biosynthesis Protein SpsA, Chain A"/>
    <property type="match status" value="1"/>
</dbReference>
<dbReference type="OrthoDB" id="9801899at2"/>
<dbReference type="PANTHER" id="PTHR47183">
    <property type="entry name" value="GLUCOSE-1-PHOSPHATE CYTIDYLYLTRANSFERASE-RELATED"/>
    <property type="match status" value="1"/>
</dbReference>
<gene>
    <name evidence="2" type="primary">rfbF</name>
    <name evidence="2" type="ORF">CUN59_11555</name>
</gene>
<evidence type="ECO:0000259" key="1">
    <source>
        <dbReference type="Pfam" id="PF00483"/>
    </source>
</evidence>
<dbReference type="SUPFAM" id="SSF53448">
    <property type="entry name" value="Nucleotide-diphospho-sugar transferases"/>
    <property type="match status" value="1"/>
</dbReference>
<dbReference type="Proteomes" id="UP000239589">
    <property type="component" value="Unassembled WGS sequence"/>
</dbReference>
<dbReference type="AlphaFoldDB" id="A0A2S6CTT0"/>
<dbReference type="EMBL" id="PGEM01000078">
    <property type="protein sequence ID" value="PPJ63174.1"/>
    <property type="molecule type" value="Genomic_DNA"/>
</dbReference>
<name>A0A2S6CTT0_9CYAN</name>
<evidence type="ECO:0000313" key="2">
    <source>
        <dbReference type="EMBL" id="PPJ63174.1"/>
    </source>
</evidence>
<dbReference type="NCBIfam" id="TIGR02623">
    <property type="entry name" value="G1P_cyt_trans"/>
    <property type="match status" value="1"/>
</dbReference>
<dbReference type="GO" id="GO:0009243">
    <property type="term" value="P:O antigen biosynthetic process"/>
    <property type="evidence" value="ECO:0007669"/>
    <property type="project" value="InterPro"/>
</dbReference>
<dbReference type="Pfam" id="PF00483">
    <property type="entry name" value="NTP_transferase"/>
    <property type="match status" value="1"/>
</dbReference>
<comment type="caution">
    <text evidence="2">The sequence shown here is derived from an EMBL/GenBank/DDBJ whole genome shotgun (WGS) entry which is preliminary data.</text>
</comment>
<dbReference type="InterPro" id="IPR005835">
    <property type="entry name" value="NTP_transferase_dom"/>
</dbReference>